<dbReference type="InterPro" id="IPR036108">
    <property type="entry name" value="4pyrrol_syn_uPrphyn_synt_sf"/>
</dbReference>
<accession>A0A545SNH9</accession>
<proteinExistence type="predicted"/>
<keyword evidence="3" id="KW-1185">Reference proteome</keyword>
<dbReference type="CDD" id="cd06578">
    <property type="entry name" value="HemD"/>
    <property type="match status" value="1"/>
</dbReference>
<dbReference type="Gene3D" id="3.40.50.10090">
    <property type="match status" value="1"/>
</dbReference>
<dbReference type="GO" id="GO:0033014">
    <property type="term" value="P:tetrapyrrole biosynthetic process"/>
    <property type="evidence" value="ECO:0007669"/>
    <property type="project" value="InterPro"/>
</dbReference>
<protein>
    <submittedName>
        <fullName evidence="2">Uroporphyrinogen-III synthase</fullName>
    </submittedName>
</protein>
<organism evidence="2 3">
    <name type="scientific">Aliiroseovarius halocynthiae</name>
    <dbReference type="NCBI Taxonomy" id="985055"/>
    <lineage>
        <taxon>Bacteria</taxon>
        <taxon>Pseudomonadati</taxon>
        <taxon>Pseudomonadota</taxon>
        <taxon>Alphaproteobacteria</taxon>
        <taxon>Rhodobacterales</taxon>
        <taxon>Paracoccaceae</taxon>
        <taxon>Aliiroseovarius</taxon>
    </lineage>
</organism>
<dbReference type="RefSeq" id="WP_185960938.1">
    <property type="nucleotide sequence ID" value="NZ_ML660023.1"/>
</dbReference>
<reference evidence="2 3" key="1">
    <citation type="submission" date="2019-06" db="EMBL/GenBank/DDBJ databases">
        <title>A novel species of marine bacteria.</title>
        <authorList>
            <person name="Wang Y."/>
        </authorList>
    </citation>
    <scope>NUCLEOTIDE SEQUENCE [LARGE SCALE GENOMIC DNA]</scope>
    <source>
        <strain evidence="2 3">MA1-10</strain>
    </source>
</reference>
<dbReference type="EMBL" id="VICH01000009">
    <property type="protein sequence ID" value="TQV66542.1"/>
    <property type="molecule type" value="Genomic_DNA"/>
</dbReference>
<evidence type="ECO:0000313" key="3">
    <source>
        <dbReference type="Proteomes" id="UP000315816"/>
    </source>
</evidence>
<dbReference type="AlphaFoldDB" id="A0A545SNH9"/>
<dbReference type="SUPFAM" id="SSF69618">
    <property type="entry name" value="HemD-like"/>
    <property type="match status" value="1"/>
</dbReference>
<dbReference type="InterPro" id="IPR003754">
    <property type="entry name" value="4pyrrol_synth_uPrphyn_synth"/>
</dbReference>
<feature type="domain" description="Tetrapyrrole biosynthesis uroporphyrinogen III synthase" evidence="1">
    <location>
        <begin position="33"/>
        <end position="221"/>
    </location>
</feature>
<evidence type="ECO:0000259" key="1">
    <source>
        <dbReference type="Pfam" id="PF02602"/>
    </source>
</evidence>
<evidence type="ECO:0000313" key="2">
    <source>
        <dbReference type="EMBL" id="TQV66542.1"/>
    </source>
</evidence>
<dbReference type="GO" id="GO:0004852">
    <property type="term" value="F:uroporphyrinogen-III synthase activity"/>
    <property type="evidence" value="ECO:0007669"/>
    <property type="project" value="InterPro"/>
</dbReference>
<dbReference type="Proteomes" id="UP000315816">
    <property type="component" value="Unassembled WGS sequence"/>
</dbReference>
<dbReference type="Pfam" id="PF02602">
    <property type="entry name" value="HEM4"/>
    <property type="match status" value="1"/>
</dbReference>
<sequence length="233" mass="24433">MHQTPILVLTRPQPAALRVLQQVEQALGQPVASVISPVLQIVEAGDWPAIPDGTDVILTSEHAVRGDLSGIHVHCVGTRTAEAAAAKGANVITTGVDAEDLIKALTDCPRGKGFLHICGSHKAVDIAARLSDMGYNCDEHQTYSQVARPLSDQARAALEGEDPALLPLFSPRSARLIGRALTSPGSQLSVLAMSDAIADQWQTFAGTPCKAVEQPTGHAMVRGIVAALRGYAA</sequence>
<name>A0A545SNH9_9RHOB</name>
<comment type="caution">
    <text evidence="2">The sequence shown here is derived from an EMBL/GenBank/DDBJ whole genome shotgun (WGS) entry which is preliminary data.</text>
</comment>
<gene>
    <name evidence="2" type="ORF">FIL88_12495</name>
</gene>